<dbReference type="KEGG" id="saci:Sinac_1087"/>
<dbReference type="EMBL" id="CP003364">
    <property type="protein sequence ID" value="AGA25484.1"/>
    <property type="molecule type" value="Genomic_DNA"/>
</dbReference>
<dbReference type="HOGENOM" id="CLU_1420593_0_0_0"/>
<organism evidence="1 2">
    <name type="scientific">Singulisphaera acidiphila (strain ATCC BAA-1392 / DSM 18658 / VKM B-2454 / MOB10)</name>
    <dbReference type="NCBI Taxonomy" id="886293"/>
    <lineage>
        <taxon>Bacteria</taxon>
        <taxon>Pseudomonadati</taxon>
        <taxon>Planctomycetota</taxon>
        <taxon>Planctomycetia</taxon>
        <taxon>Isosphaerales</taxon>
        <taxon>Isosphaeraceae</taxon>
        <taxon>Singulisphaera</taxon>
    </lineage>
</organism>
<dbReference type="OrthoDB" id="10013803at2"/>
<evidence type="ECO:0000313" key="1">
    <source>
        <dbReference type="EMBL" id="AGA25484.1"/>
    </source>
</evidence>
<proteinExistence type="predicted"/>
<protein>
    <submittedName>
        <fullName evidence="1">Uncharacterized protein</fullName>
    </submittedName>
</protein>
<dbReference type="AlphaFoldDB" id="L0D7V1"/>
<evidence type="ECO:0000313" key="2">
    <source>
        <dbReference type="Proteomes" id="UP000010798"/>
    </source>
</evidence>
<gene>
    <name evidence="1" type="ordered locus">Sinac_1087</name>
</gene>
<sequence length="197" mass="21918">MITKQVSFFAISLSLGLGLTLAFAAKPRKKVGRPQTTQRASVLAGRPMRLADRNPDKPTREQLVKKATLAFQNKPFEGISIQPNLKATGDDLEVQRTIATLLNKADASPPSRLDHFAWLKRPELRQTGWRGLIQSVTPTSGGWYVKVAIRPNLDHMGAMRRIVTSDCFFETYFFDGQNIRYVAGESPPSSAQALMMD</sequence>
<dbReference type="Proteomes" id="UP000010798">
    <property type="component" value="Chromosome"/>
</dbReference>
<dbReference type="STRING" id="886293.Sinac_1087"/>
<dbReference type="RefSeq" id="WP_015244660.1">
    <property type="nucleotide sequence ID" value="NC_019892.1"/>
</dbReference>
<keyword evidence="2" id="KW-1185">Reference proteome</keyword>
<reference evidence="1 2" key="1">
    <citation type="submission" date="2012-02" db="EMBL/GenBank/DDBJ databases">
        <title>Complete sequence of chromosome of Singulisphaera acidiphila DSM 18658.</title>
        <authorList>
            <consortium name="US DOE Joint Genome Institute (JGI-PGF)"/>
            <person name="Lucas S."/>
            <person name="Copeland A."/>
            <person name="Lapidus A."/>
            <person name="Glavina del Rio T."/>
            <person name="Dalin E."/>
            <person name="Tice H."/>
            <person name="Bruce D."/>
            <person name="Goodwin L."/>
            <person name="Pitluck S."/>
            <person name="Peters L."/>
            <person name="Ovchinnikova G."/>
            <person name="Chertkov O."/>
            <person name="Kyrpides N."/>
            <person name="Mavromatis K."/>
            <person name="Ivanova N."/>
            <person name="Brettin T."/>
            <person name="Detter J.C."/>
            <person name="Han C."/>
            <person name="Larimer F."/>
            <person name="Land M."/>
            <person name="Hauser L."/>
            <person name="Markowitz V."/>
            <person name="Cheng J.-F."/>
            <person name="Hugenholtz P."/>
            <person name="Woyke T."/>
            <person name="Wu D."/>
            <person name="Tindall B."/>
            <person name="Pomrenke H."/>
            <person name="Brambilla E."/>
            <person name="Klenk H.-P."/>
            <person name="Eisen J.A."/>
        </authorList>
    </citation>
    <scope>NUCLEOTIDE SEQUENCE [LARGE SCALE GENOMIC DNA]</scope>
    <source>
        <strain evidence="2">ATCC BAA-1392 / DSM 18658 / VKM B-2454 / MOB10</strain>
    </source>
</reference>
<accession>L0D7V1</accession>
<name>L0D7V1_SINAD</name>